<evidence type="ECO:0000313" key="1">
    <source>
        <dbReference type="EMBL" id="NOJ70351.1"/>
    </source>
</evidence>
<evidence type="ECO:0000313" key="2">
    <source>
        <dbReference type="Proteomes" id="UP000552038"/>
    </source>
</evidence>
<accession>A0AAP6ZYR7</accession>
<organism evidence="1 2">
    <name type="scientific">Paenibacillus alvei</name>
    <name type="common">Bacillus alvei</name>
    <dbReference type="NCBI Taxonomy" id="44250"/>
    <lineage>
        <taxon>Bacteria</taxon>
        <taxon>Bacillati</taxon>
        <taxon>Bacillota</taxon>
        <taxon>Bacilli</taxon>
        <taxon>Bacillales</taxon>
        <taxon>Paenibacillaceae</taxon>
        <taxon>Paenibacillus</taxon>
    </lineage>
</organism>
<name>A0AAP6ZYR7_PAEAL</name>
<dbReference type="Pfam" id="PF16258">
    <property type="entry name" value="DUF4912"/>
    <property type="match status" value="1"/>
</dbReference>
<proteinExistence type="predicted"/>
<gene>
    <name evidence="1" type="ORF">HMI46_07285</name>
</gene>
<dbReference type="AlphaFoldDB" id="A0AAP6ZYR7"/>
<dbReference type="RefSeq" id="WP_171415837.1">
    <property type="nucleotide sequence ID" value="NZ_JABFOR010000006.1"/>
</dbReference>
<dbReference type="EMBL" id="JABFOR010000006">
    <property type="protein sequence ID" value="NOJ70351.1"/>
    <property type="molecule type" value="Genomic_DNA"/>
</dbReference>
<dbReference type="Proteomes" id="UP000552038">
    <property type="component" value="Unassembled WGS sequence"/>
</dbReference>
<comment type="caution">
    <text evidence="1">The sequence shown here is derived from an EMBL/GenBank/DDBJ whole genome shotgun (WGS) entry which is preliminary data.</text>
</comment>
<sequence length="156" mass="18308">MQLLLKDPYTLFAYWFITARTQATVERHYRMKWSELKKAIQLYEIKQTDLHHCKLGTSNHVLMHTVESHEGSVYLRPLKPYHSYIADYGFMTATHSFVPLARSTIIHTPYLQSYDELTEQMDHALQAVQLGQSETEALFPSFSSYTLYENREGVRE</sequence>
<protein>
    <submittedName>
        <fullName evidence="1">DUF4912 domain-containing protein</fullName>
    </submittedName>
</protein>
<reference evidence="1 2" key="1">
    <citation type="submission" date="2020-05" db="EMBL/GenBank/DDBJ databases">
        <title>Whole genome sequencing and identification of novel metabolites from Paenibacillus alvei strain JR949.</title>
        <authorList>
            <person name="Rajendhran J."/>
            <person name="Sree Pranav P."/>
            <person name="Mahalakshmi B."/>
            <person name="Karthikeyan R."/>
        </authorList>
    </citation>
    <scope>NUCLEOTIDE SEQUENCE [LARGE SCALE GENOMIC DNA]</scope>
    <source>
        <strain evidence="1 2">JR949</strain>
    </source>
</reference>
<dbReference type="InterPro" id="IPR032585">
    <property type="entry name" value="DUF4912"/>
</dbReference>